<dbReference type="STRING" id="454286.A0A0J8R0P5"/>
<gene>
    <name evidence="2" type="ORF">CISG_01754</name>
</gene>
<reference evidence="3" key="1">
    <citation type="journal article" date="2010" name="Genome Res.">
        <title>Population genomic sequencing of Coccidioides fungi reveals recent hybridization and transposon control.</title>
        <authorList>
            <person name="Neafsey D.E."/>
            <person name="Barker B.M."/>
            <person name="Sharpton T.J."/>
            <person name="Stajich J.E."/>
            <person name="Park D.J."/>
            <person name="Whiston E."/>
            <person name="Hung C.-Y."/>
            <person name="McMahan C."/>
            <person name="White J."/>
            <person name="Sykes S."/>
            <person name="Heiman D."/>
            <person name="Young S."/>
            <person name="Zeng Q."/>
            <person name="Abouelleil A."/>
            <person name="Aftuck L."/>
            <person name="Bessette D."/>
            <person name="Brown A."/>
            <person name="FitzGerald M."/>
            <person name="Lui A."/>
            <person name="Macdonald J.P."/>
            <person name="Priest M."/>
            <person name="Orbach M.J."/>
            <person name="Galgiani J.N."/>
            <person name="Kirkland T.N."/>
            <person name="Cole G.T."/>
            <person name="Birren B.W."/>
            <person name="Henn M.R."/>
            <person name="Taylor J.W."/>
            <person name="Rounsley S.D."/>
        </authorList>
    </citation>
    <scope>NUCLEOTIDE SEQUENCE [LARGE SCALE GENOMIC DNA]</scope>
    <source>
        <strain evidence="3">RMSCC 3703</strain>
    </source>
</reference>
<evidence type="ECO:0000313" key="2">
    <source>
        <dbReference type="EMBL" id="KMU78714.1"/>
    </source>
</evidence>
<organism evidence="2 3">
    <name type="scientific">Coccidioides immitis RMSCC 3703</name>
    <dbReference type="NCBI Taxonomy" id="454286"/>
    <lineage>
        <taxon>Eukaryota</taxon>
        <taxon>Fungi</taxon>
        <taxon>Dikarya</taxon>
        <taxon>Ascomycota</taxon>
        <taxon>Pezizomycotina</taxon>
        <taxon>Eurotiomycetes</taxon>
        <taxon>Eurotiomycetidae</taxon>
        <taxon>Onygenales</taxon>
        <taxon>Onygenaceae</taxon>
        <taxon>Coccidioides</taxon>
    </lineage>
</organism>
<dbReference type="Proteomes" id="UP000054559">
    <property type="component" value="Unassembled WGS sequence"/>
</dbReference>
<dbReference type="OrthoDB" id="4524525at2759"/>
<evidence type="ECO:0000256" key="1">
    <source>
        <dbReference type="SAM" id="MobiDB-lite"/>
    </source>
</evidence>
<proteinExistence type="predicted"/>
<dbReference type="EMBL" id="DS268122">
    <property type="protein sequence ID" value="KMU78714.1"/>
    <property type="molecule type" value="Genomic_DNA"/>
</dbReference>
<dbReference type="AlphaFoldDB" id="A0A0J8R0P5"/>
<feature type="region of interest" description="Disordered" evidence="1">
    <location>
        <begin position="169"/>
        <end position="193"/>
    </location>
</feature>
<name>A0A0J8R0P5_COCIT</name>
<protein>
    <submittedName>
        <fullName evidence="2">Uncharacterized protein</fullName>
    </submittedName>
</protein>
<accession>A0A0J8R0P5</accession>
<evidence type="ECO:0000313" key="3">
    <source>
        <dbReference type="Proteomes" id="UP000054559"/>
    </source>
</evidence>
<sequence>MNLVNLPGSPPDYEVSEACYSENGCAYDSLKYEPSDHEVPTDSSPKTNRMGRYLVWCQCVPGTPCHAPEPHCYQMHTFCWSFLNKVLGSRVENNMDTLLESIEVVWEQGTAAATTTSDTPSADDESGQQQHCLEVPHSGSFPGTLSMFGVPSSNPALERLIDHCRIDSDSLSEKEASSDDEVPPRQRRGSFGRPGRLPVELQLTVLDFLTDIADIGNAVAAFQWSVSGSYLRRRFPYKAIYELDDISTDELDWSAFIIGFNELLMDPSWGIRHRLRIFKIVCSIRDKFLELELESDKSE</sequence>